<reference evidence="1 2" key="1">
    <citation type="journal article" date="2024" name="Environ. Microbiol.">
        <title>Novel evolutionary insights on the interactions of the Holosporales (Alphaproteobacteria) with eukaryotic hosts from comparative genomics.</title>
        <authorList>
            <person name="Giovannini M."/>
            <person name="Petroni G."/>
            <person name="Castelli M."/>
        </authorList>
    </citation>
    <scope>NUCLEOTIDE SEQUENCE [LARGE SCALE GENOMIC DNA]</scope>
    <source>
        <strain evidence="1 2">US_Bl 15I1</strain>
    </source>
</reference>
<name>A0ABZ2C6R5_9PROT</name>
<dbReference type="Proteomes" id="UP001330434">
    <property type="component" value="Plasmid pBealeia4"/>
</dbReference>
<evidence type="ECO:0000313" key="2">
    <source>
        <dbReference type="Proteomes" id="UP001330434"/>
    </source>
</evidence>
<organism evidence="1 2">
    <name type="scientific">Candidatus Bealeia paramacronuclearis</name>
    <dbReference type="NCBI Taxonomy" id="1921001"/>
    <lineage>
        <taxon>Bacteria</taxon>
        <taxon>Pseudomonadati</taxon>
        <taxon>Pseudomonadota</taxon>
        <taxon>Alphaproteobacteria</taxon>
        <taxon>Holosporales</taxon>
        <taxon>Holosporaceae</taxon>
        <taxon>Candidatus Bealeia</taxon>
    </lineage>
</organism>
<sequence>MENFFIFYTVTHQVFNIFFFSITLISQITVTTVTDAKTALNTAEKLKKNVTETSDYKRLQKTKNSHKHIKNKDLTVIESLSSFRLQKSVKTIKKPLQTLVLQGFCFCNRSF</sequence>
<keyword evidence="1" id="KW-0614">Plasmid</keyword>
<geneLocation type="plasmid" evidence="1 2">
    <name>pBealeia4</name>
</geneLocation>
<evidence type="ECO:0000313" key="1">
    <source>
        <dbReference type="EMBL" id="WVX67822.1"/>
    </source>
</evidence>
<dbReference type="EMBL" id="CP133274">
    <property type="protein sequence ID" value="WVX67822.1"/>
    <property type="molecule type" value="Genomic_DNA"/>
</dbReference>
<keyword evidence="2" id="KW-1185">Reference proteome</keyword>
<accession>A0ABZ2C6R5</accession>
<proteinExistence type="predicted"/>
<gene>
    <name evidence="1" type="ORF">Bealeia1_02041</name>
</gene>
<protein>
    <submittedName>
        <fullName evidence="1">Uncharacterized protein</fullName>
    </submittedName>
</protein>